<organism evidence="2 3">
    <name type="scientific">Cyclostephanos tholiformis</name>
    <dbReference type="NCBI Taxonomy" id="382380"/>
    <lineage>
        <taxon>Eukaryota</taxon>
        <taxon>Sar</taxon>
        <taxon>Stramenopiles</taxon>
        <taxon>Ochrophyta</taxon>
        <taxon>Bacillariophyta</taxon>
        <taxon>Coscinodiscophyceae</taxon>
        <taxon>Thalassiosirophycidae</taxon>
        <taxon>Stephanodiscales</taxon>
        <taxon>Stephanodiscaceae</taxon>
        <taxon>Cyclostephanos</taxon>
    </lineage>
</organism>
<evidence type="ECO:0000256" key="1">
    <source>
        <dbReference type="SAM" id="Coils"/>
    </source>
</evidence>
<name>A0ABD3R844_9STRA</name>
<feature type="coiled-coil region" evidence="1">
    <location>
        <begin position="51"/>
        <end position="92"/>
    </location>
</feature>
<evidence type="ECO:0000313" key="3">
    <source>
        <dbReference type="Proteomes" id="UP001530377"/>
    </source>
</evidence>
<keyword evidence="3" id="KW-1185">Reference proteome</keyword>
<dbReference type="Proteomes" id="UP001530377">
    <property type="component" value="Unassembled WGS sequence"/>
</dbReference>
<comment type="caution">
    <text evidence="2">The sequence shown here is derived from an EMBL/GenBank/DDBJ whole genome shotgun (WGS) entry which is preliminary data.</text>
</comment>
<accession>A0ABD3R844</accession>
<reference evidence="2 3" key="1">
    <citation type="submission" date="2024-10" db="EMBL/GenBank/DDBJ databases">
        <title>Updated reference genomes for cyclostephanoid diatoms.</title>
        <authorList>
            <person name="Roberts W.R."/>
            <person name="Alverson A.J."/>
        </authorList>
    </citation>
    <scope>NUCLEOTIDE SEQUENCE [LARGE SCALE GENOMIC DNA]</scope>
    <source>
        <strain evidence="2 3">AJA228-03</strain>
    </source>
</reference>
<protein>
    <submittedName>
        <fullName evidence="2">Uncharacterized protein</fullName>
    </submittedName>
</protein>
<sequence length="117" mass="12577">MISTTVRLVNLNIARTSVVPRAFAAQGSTRSMAALGDKFNMKEKVEEDRYIRAREAQLREAKAKSAAAESKAKELETKSAELLATKTAAMNEVAALLATTGDVVSEAGLANLADWKH</sequence>
<dbReference type="EMBL" id="JALLPB020000433">
    <property type="protein sequence ID" value="KAL3809170.1"/>
    <property type="molecule type" value="Genomic_DNA"/>
</dbReference>
<evidence type="ECO:0000313" key="2">
    <source>
        <dbReference type="EMBL" id="KAL3809170.1"/>
    </source>
</evidence>
<dbReference type="AlphaFoldDB" id="A0ABD3R844"/>
<gene>
    <name evidence="2" type="ORF">ACHAXA_010628</name>
</gene>
<proteinExistence type="predicted"/>
<keyword evidence="1" id="KW-0175">Coiled coil</keyword>